<dbReference type="HOGENOM" id="CLU_722540_0_0_1"/>
<feature type="compositionally biased region" description="Polar residues" evidence="1">
    <location>
        <begin position="121"/>
        <end position="141"/>
    </location>
</feature>
<reference evidence="3" key="2">
    <citation type="submission" date="2008-08" db="EMBL/GenBank/DDBJ databases">
        <authorList>
            <consortium name="Diatom Consortium"/>
            <person name="Grigoriev I."/>
            <person name="Grimwood J."/>
            <person name="Kuo A."/>
            <person name="Otillar R.P."/>
            <person name="Salamov A."/>
            <person name="Detter J.C."/>
            <person name="Lindquist E."/>
            <person name="Shapiro H."/>
            <person name="Lucas S."/>
            <person name="Glavina del Rio T."/>
            <person name="Pitluck S."/>
            <person name="Rokhsar D."/>
            <person name="Bowler C."/>
        </authorList>
    </citation>
    <scope>GENOME REANNOTATION</scope>
    <source>
        <strain evidence="3">CCAP 1055/1</strain>
    </source>
</reference>
<dbReference type="Proteomes" id="UP000000759">
    <property type="component" value="Chromosome 3"/>
</dbReference>
<organism evidence="2 3">
    <name type="scientific">Phaeodactylum tricornutum (strain CCAP 1055/1)</name>
    <dbReference type="NCBI Taxonomy" id="556484"/>
    <lineage>
        <taxon>Eukaryota</taxon>
        <taxon>Sar</taxon>
        <taxon>Stramenopiles</taxon>
        <taxon>Ochrophyta</taxon>
        <taxon>Bacillariophyta</taxon>
        <taxon>Bacillariophyceae</taxon>
        <taxon>Bacillariophycidae</taxon>
        <taxon>Naviculales</taxon>
        <taxon>Phaeodactylaceae</taxon>
        <taxon>Phaeodactylum</taxon>
    </lineage>
</organism>
<reference evidence="2 3" key="1">
    <citation type="journal article" date="2008" name="Nature">
        <title>The Phaeodactylum genome reveals the evolutionary history of diatom genomes.</title>
        <authorList>
            <person name="Bowler C."/>
            <person name="Allen A.E."/>
            <person name="Badger J.H."/>
            <person name="Grimwood J."/>
            <person name="Jabbari K."/>
            <person name="Kuo A."/>
            <person name="Maheswari U."/>
            <person name="Martens C."/>
            <person name="Maumus F."/>
            <person name="Otillar R.P."/>
            <person name="Rayko E."/>
            <person name="Salamov A."/>
            <person name="Vandepoele K."/>
            <person name="Beszteri B."/>
            <person name="Gruber A."/>
            <person name="Heijde M."/>
            <person name="Katinka M."/>
            <person name="Mock T."/>
            <person name="Valentin K."/>
            <person name="Verret F."/>
            <person name="Berges J.A."/>
            <person name="Brownlee C."/>
            <person name="Cadoret J.P."/>
            <person name="Chiovitti A."/>
            <person name="Choi C.J."/>
            <person name="Coesel S."/>
            <person name="De Martino A."/>
            <person name="Detter J.C."/>
            <person name="Durkin C."/>
            <person name="Falciatore A."/>
            <person name="Fournet J."/>
            <person name="Haruta M."/>
            <person name="Huysman M.J."/>
            <person name="Jenkins B.D."/>
            <person name="Jiroutova K."/>
            <person name="Jorgensen R.E."/>
            <person name="Joubert Y."/>
            <person name="Kaplan A."/>
            <person name="Kroger N."/>
            <person name="Kroth P.G."/>
            <person name="La Roche J."/>
            <person name="Lindquist E."/>
            <person name="Lommer M."/>
            <person name="Martin-Jezequel V."/>
            <person name="Lopez P.J."/>
            <person name="Lucas S."/>
            <person name="Mangogna M."/>
            <person name="McGinnis K."/>
            <person name="Medlin L.K."/>
            <person name="Montsant A."/>
            <person name="Oudot-Le Secq M.P."/>
            <person name="Napoli C."/>
            <person name="Obornik M."/>
            <person name="Parker M.S."/>
            <person name="Petit J.L."/>
            <person name="Porcel B.M."/>
            <person name="Poulsen N."/>
            <person name="Robison M."/>
            <person name="Rychlewski L."/>
            <person name="Rynearson T.A."/>
            <person name="Schmutz J."/>
            <person name="Shapiro H."/>
            <person name="Siaut M."/>
            <person name="Stanley M."/>
            <person name="Sussman M.R."/>
            <person name="Taylor A.R."/>
            <person name="Vardi A."/>
            <person name="von Dassow P."/>
            <person name="Vyverman W."/>
            <person name="Willis A."/>
            <person name="Wyrwicz L.S."/>
            <person name="Rokhsar D.S."/>
            <person name="Weissenbach J."/>
            <person name="Armbrust E.V."/>
            <person name="Green B.R."/>
            <person name="Van de Peer Y."/>
            <person name="Grigoriev I.V."/>
        </authorList>
    </citation>
    <scope>NUCLEOTIDE SEQUENCE [LARGE SCALE GENOMIC DNA]</scope>
    <source>
        <strain evidence="2 3">CCAP 1055/1</strain>
    </source>
</reference>
<evidence type="ECO:0000313" key="2">
    <source>
        <dbReference type="EMBL" id="ACI65639.1"/>
    </source>
</evidence>
<dbReference type="EMBL" id="CP001142">
    <property type="protein sequence ID" value="ACI65639.1"/>
    <property type="molecule type" value="Genomic_DNA"/>
</dbReference>
<feature type="compositionally biased region" description="Polar residues" evidence="1">
    <location>
        <begin position="268"/>
        <end position="292"/>
    </location>
</feature>
<dbReference type="KEGG" id="pti:PHATR_33473"/>
<dbReference type="InParanoid" id="B5Y5D8"/>
<sequence length="383" mass="40688">MSDGDYSEQSYYEEEYEEDELIEEEVYEEPAPPSPSRPVHPLFAGGNAKNALAAAASNMTASRSEEGEPKSQPAPTQSSSSTRPTHPLFGGGGIGGGEKADLNAQIAAMAAKRNKRVKTDGPTTPTPKQTLATSSISNGPPTGSLAEQVAQLAARRQARLDSGEPLPLSNNDQAEKRIAVTSMPPSKPASKPKAMGASKPLKAVQKGKAVEAKKQGGWFGKPSNSKKGATAAEPKQVKKIVYKVPAKQNLPPSASETKQEPAFVSARLKSTTPLAAASSSVTPQSRSPTTVAHSPDPIFRNAKLRTTGIDTMAPPKQLAGERPPSPEPTLASQPRSQPMETAPLTETRQRQRPPLSRRRSSGTIPNTVSSRVRIPDFHPTCWQ</sequence>
<feature type="compositionally biased region" description="Low complexity" evidence="1">
    <location>
        <begin position="39"/>
        <end position="56"/>
    </location>
</feature>
<feature type="region of interest" description="Disordered" evidence="1">
    <location>
        <begin position="1"/>
        <end position="383"/>
    </location>
</feature>
<feature type="compositionally biased region" description="Acidic residues" evidence="1">
    <location>
        <begin position="11"/>
        <end position="28"/>
    </location>
</feature>
<feature type="compositionally biased region" description="Low complexity" evidence="1">
    <location>
        <begin position="145"/>
        <end position="155"/>
    </location>
</feature>
<accession>B5Y5D8</accession>
<dbReference type="RefSeq" id="XP_002186169.1">
    <property type="nucleotide sequence ID" value="XM_002186133.1"/>
</dbReference>
<dbReference type="AlphaFoldDB" id="B5Y5D8"/>
<dbReference type="PaxDb" id="2850-Phatr33473"/>
<feature type="compositionally biased region" description="Low complexity" evidence="1">
    <location>
        <begin position="70"/>
        <end position="87"/>
    </location>
</feature>
<evidence type="ECO:0000256" key="1">
    <source>
        <dbReference type="SAM" id="MobiDB-lite"/>
    </source>
</evidence>
<proteinExistence type="predicted"/>
<feature type="compositionally biased region" description="Polar residues" evidence="1">
    <location>
        <begin position="330"/>
        <end position="339"/>
    </location>
</feature>
<dbReference type="GeneID" id="7203873"/>
<gene>
    <name evidence="2" type="ORF">PHATR_33473</name>
</gene>
<name>B5Y5D8_PHATC</name>
<evidence type="ECO:0000313" key="3">
    <source>
        <dbReference type="Proteomes" id="UP000000759"/>
    </source>
</evidence>
<feature type="compositionally biased region" description="Low complexity" evidence="1">
    <location>
        <begin position="182"/>
        <end position="200"/>
    </location>
</feature>
<protein>
    <submittedName>
        <fullName evidence="2">Uncharacterized protein</fullName>
    </submittedName>
</protein>
<keyword evidence="3" id="KW-1185">Reference proteome</keyword>